<comment type="caution">
    <text evidence="1">The sequence shown here is derived from an EMBL/GenBank/DDBJ whole genome shotgun (WGS) entry which is preliminary data.</text>
</comment>
<dbReference type="NCBIfam" id="NF047389">
    <property type="entry name" value="ATPase_Sll1717"/>
    <property type="match status" value="1"/>
</dbReference>
<reference evidence="2" key="1">
    <citation type="journal article" date="2019" name="Int. J. Syst. Evol. Microbiol.">
        <title>The Global Catalogue of Microorganisms (GCM) 10K type strain sequencing project: providing services to taxonomists for standard genome sequencing and annotation.</title>
        <authorList>
            <consortium name="The Broad Institute Genomics Platform"/>
            <consortium name="The Broad Institute Genome Sequencing Center for Infectious Disease"/>
            <person name="Wu L."/>
            <person name="Ma J."/>
        </authorList>
    </citation>
    <scope>NUCLEOTIDE SEQUENCE [LARGE SCALE GENOMIC DNA]</scope>
    <source>
        <strain evidence="2">CGMCC 1.10131</strain>
    </source>
</reference>
<gene>
    <name evidence="1" type="ORF">GCM10007414_15490</name>
</gene>
<sequence length="478" mass="56109">MGKQLLEEIENWKLEAKLEDSKRYFYHTRVVGRLLKGNKSYVIGRKGTGKTAISEHLVSIGEENYFAQKLTFKNFPFNILYELTDSGYTEPNQYITLWKYLIYSTIGQMLSKNPKVDLESRQTLGKLFDQDITNALPGAVEQWTGFKFDIKVLGTGVGVGTDKKSVDNADPNIGKRVEILEKYIEGKLGDGAYVILFDELDEDYKDIIDREKYRKYTDLLTSLFKAVQDVRARFSKHKLYPIVFLRDDIYDILQDPDKTKWTDFKYELDWNRQNLQNLLAFRICRAMPNNDRDDRPFNQVWGGVFEGGEVKYGHKDSRRISVFDYITKNTQNRPRDYVRYMQICADSALEKGLHKVNPRIVKSEAKAFSNYLKSEMEDEIHGVFPEIKQILNLFTKLRKQEMKVQEFRALYESEVKEGNLPKRDYQFVLEMLFMFSVIGNVTKQKNHFIFKYQNKEARLNMKENICVHRGLFKALQIL</sequence>
<organism evidence="1 2">
    <name type="scientific">Agarivorans gilvus</name>
    <dbReference type="NCBI Taxonomy" id="680279"/>
    <lineage>
        <taxon>Bacteria</taxon>
        <taxon>Pseudomonadati</taxon>
        <taxon>Pseudomonadota</taxon>
        <taxon>Gammaproteobacteria</taxon>
        <taxon>Alteromonadales</taxon>
        <taxon>Alteromonadaceae</taxon>
        <taxon>Agarivorans</taxon>
    </lineage>
</organism>
<dbReference type="InterPro" id="IPR059206">
    <property type="entry name" value="Sll1717-like"/>
</dbReference>
<evidence type="ECO:0000313" key="2">
    <source>
        <dbReference type="Proteomes" id="UP000651977"/>
    </source>
</evidence>
<dbReference type="EMBL" id="BMDY01000007">
    <property type="protein sequence ID" value="GGB03017.1"/>
    <property type="molecule type" value="Genomic_DNA"/>
</dbReference>
<proteinExistence type="predicted"/>
<accession>A0ABQ1I0Q6</accession>
<protein>
    <recommendedName>
        <fullName evidence="3">FunZ protein</fullName>
    </recommendedName>
</protein>
<evidence type="ECO:0008006" key="3">
    <source>
        <dbReference type="Google" id="ProtNLM"/>
    </source>
</evidence>
<dbReference type="Proteomes" id="UP000651977">
    <property type="component" value="Unassembled WGS sequence"/>
</dbReference>
<evidence type="ECO:0000313" key="1">
    <source>
        <dbReference type="EMBL" id="GGB03017.1"/>
    </source>
</evidence>
<name>A0ABQ1I0Q6_9ALTE</name>
<dbReference type="RefSeq" id="WP_055734359.1">
    <property type="nucleotide sequence ID" value="NZ_BMDY01000007.1"/>
</dbReference>
<keyword evidence="2" id="KW-1185">Reference proteome</keyword>